<dbReference type="EMBL" id="AP021874">
    <property type="protein sequence ID" value="BBO72574.1"/>
    <property type="molecule type" value="Genomic_DNA"/>
</dbReference>
<dbReference type="InterPro" id="IPR000836">
    <property type="entry name" value="PRTase_dom"/>
</dbReference>
<feature type="domain" description="Double zinc ribbon" evidence="2">
    <location>
        <begin position="19"/>
        <end position="92"/>
    </location>
</feature>
<dbReference type="OrthoDB" id="9779910at2"/>
<dbReference type="Proteomes" id="UP000427906">
    <property type="component" value="Chromosome"/>
</dbReference>
<dbReference type="SUPFAM" id="SSF53271">
    <property type="entry name" value="PRTase-like"/>
    <property type="match status" value="1"/>
</dbReference>
<evidence type="ECO:0000313" key="4">
    <source>
        <dbReference type="Proteomes" id="UP000427906"/>
    </source>
</evidence>
<accession>A0A5K7Z260</accession>
<dbReference type="PANTHER" id="PTHR47505:SF1">
    <property type="entry name" value="DNA UTILIZATION PROTEIN YHGH"/>
    <property type="match status" value="1"/>
</dbReference>
<dbReference type="Gene3D" id="3.40.50.2020">
    <property type="match status" value="1"/>
</dbReference>
<dbReference type="InterPro" id="IPR029057">
    <property type="entry name" value="PRTase-like"/>
</dbReference>
<dbReference type="InterPro" id="IPR044005">
    <property type="entry name" value="DZR_2"/>
</dbReference>
<dbReference type="AlphaFoldDB" id="A0A5K7Z260"/>
<reference evidence="3 4" key="1">
    <citation type="submission" date="2019-11" db="EMBL/GenBank/DDBJ databases">
        <title>Comparative genomics of hydrocarbon-degrading Desulfosarcina strains.</title>
        <authorList>
            <person name="Watanabe M."/>
            <person name="Kojima H."/>
            <person name="Fukui M."/>
        </authorList>
    </citation>
    <scope>NUCLEOTIDE SEQUENCE [LARGE SCALE GENOMIC DNA]</scope>
    <source>
        <strain evidence="3 4">PL12</strain>
    </source>
</reference>
<keyword evidence="3" id="KW-0808">Transferase</keyword>
<dbReference type="InterPro" id="IPR051910">
    <property type="entry name" value="ComF/GntX_DNA_util-trans"/>
</dbReference>
<sequence>MFGRKMVPGAFTGWLHCVADALFPARCVDCGRLFHHMAATPGITDAGSAAMDPYFCPGCRGRWTAVASPLCSRCGLVFKGRAGEDHLCGRCLDRPGAFTRARAAGIYDQTLRTAIHALKFKGQVRLAAPLGVLLFDTFRRYWTAGDIDMVAPVPLHRNRFRRRGFNQAYLLVRRWTLPAGTDVVRDLLVRDRATAPQTGLDRRQRRMNIKNAFSVNRPGQSAGKRVLLVDDVLTTGATADACAGVLIQDGARRVDVLTLARALQS</sequence>
<evidence type="ECO:0000313" key="3">
    <source>
        <dbReference type="EMBL" id="BBO72574.1"/>
    </source>
</evidence>
<dbReference type="PANTHER" id="PTHR47505">
    <property type="entry name" value="DNA UTILIZATION PROTEIN YHGH"/>
    <property type="match status" value="1"/>
</dbReference>
<gene>
    <name evidence="3" type="ORF">DSCA_65040</name>
</gene>
<name>A0A5K7Z260_9BACT</name>
<dbReference type="CDD" id="cd06223">
    <property type="entry name" value="PRTases_typeI"/>
    <property type="match status" value="1"/>
</dbReference>
<keyword evidence="3" id="KW-0328">Glycosyltransferase</keyword>
<evidence type="ECO:0000256" key="1">
    <source>
        <dbReference type="ARBA" id="ARBA00008007"/>
    </source>
</evidence>
<dbReference type="KEGG" id="dalk:DSCA_65040"/>
<evidence type="ECO:0000259" key="2">
    <source>
        <dbReference type="Pfam" id="PF18912"/>
    </source>
</evidence>
<protein>
    <submittedName>
        <fullName evidence="3">Amidophosphoribosyltransferase</fullName>
    </submittedName>
</protein>
<comment type="similarity">
    <text evidence="1">Belongs to the ComF/GntX family.</text>
</comment>
<proteinExistence type="inferred from homology"/>
<keyword evidence="4" id="KW-1185">Reference proteome</keyword>
<dbReference type="GO" id="GO:0016757">
    <property type="term" value="F:glycosyltransferase activity"/>
    <property type="evidence" value="ECO:0007669"/>
    <property type="project" value="UniProtKB-KW"/>
</dbReference>
<organism evidence="3 4">
    <name type="scientific">Desulfosarcina alkanivorans</name>
    <dbReference type="NCBI Taxonomy" id="571177"/>
    <lineage>
        <taxon>Bacteria</taxon>
        <taxon>Pseudomonadati</taxon>
        <taxon>Thermodesulfobacteriota</taxon>
        <taxon>Desulfobacteria</taxon>
        <taxon>Desulfobacterales</taxon>
        <taxon>Desulfosarcinaceae</taxon>
        <taxon>Desulfosarcina</taxon>
    </lineage>
</organism>
<dbReference type="RefSeq" id="WP_155320252.1">
    <property type="nucleotide sequence ID" value="NZ_AP021874.1"/>
</dbReference>
<dbReference type="Pfam" id="PF18912">
    <property type="entry name" value="DZR_2"/>
    <property type="match status" value="1"/>
</dbReference>